<sequence length="171" mass="19027">MRRYRTIKLEPDRTTHVPNLRPDPQCVRYAFPRICLESAQTEISQSASLLLLTPVTMPVDADNLRLRGLAVRYGSTGDRMRCSAPHLPIKVQLSTTIIIVDVRLGYGTARVLEIMIRGPDPTWPVAGANEPRARLFMPSMTELLGTLDDIHAIPGPLLLFETTSSSPVRPE</sequence>
<proteinExistence type="predicted"/>
<dbReference type="RefSeq" id="XP_043183630.1">
    <property type="nucleotide sequence ID" value="XM_043328245.1"/>
</dbReference>
<evidence type="ECO:0000313" key="1">
    <source>
        <dbReference type="EMBL" id="QRW23393.1"/>
    </source>
</evidence>
<organism evidence="1 2">
    <name type="scientific">Rhizoctonia solani</name>
    <dbReference type="NCBI Taxonomy" id="456999"/>
    <lineage>
        <taxon>Eukaryota</taxon>
        <taxon>Fungi</taxon>
        <taxon>Dikarya</taxon>
        <taxon>Basidiomycota</taxon>
        <taxon>Agaricomycotina</taxon>
        <taxon>Agaricomycetes</taxon>
        <taxon>Cantharellales</taxon>
        <taxon>Ceratobasidiaceae</taxon>
        <taxon>Rhizoctonia</taxon>
    </lineage>
</organism>
<dbReference type="Proteomes" id="UP000650533">
    <property type="component" value="Chromosome 10"/>
</dbReference>
<accession>A0A8H8P3Z7</accession>
<reference evidence="1" key="1">
    <citation type="submission" date="2020-05" db="EMBL/GenBank/DDBJ databases">
        <title>Evolutionary and genomic comparisons of hybrid uninucleate and nonhybrid Rhizoctonia fungi.</title>
        <authorList>
            <person name="Li C."/>
            <person name="Chen X."/>
        </authorList>
    </citation>
    <scope>NUCLEOTIDE SEQUENCE</scope>
    <source>
        <strain evidence="1">AG-1 IA</strain>
    </source>
</reference>
<dbReference type="GeneID" id="67030708"/>
<dbReference type="AlphaFoldDB" id="A0A8H8P3Z7"/>
<evidence type="ECO:0000313" key="2">
    <source>
        <dbReference type="Proteomes" id="UP000650533"/>
    </source>
</evidence>
<protein>
    <submittedName>
        <fullName evidence="1">Uncharacterized protein</fullName>
    </submittedName>
</protein>
<name>A0A8H8P3Z7_9AGAM</name>
<dbReference type="KEGG" id="rsx:RhiXN_08429"/>
<gene>
    <name evidence="1" type="ORF">RhiXN_08429</name>
</gene>
<dbReference type="EMBL" id="CP059667">
    <property type="protein sequence ID" value="QRW23393.1"/>
    <property type="molecule type" value="Genomic_DNA"/>
</dbReference>